<gene>
    <name evidence="2" type="ORF">CJN711_LOCUS973</name>
    <name evidence="3" type="ORF">KQP761_LOCUS12815</name>
</gene>
<dbReference type="AlphaFoldDB" id="A0A815QQM0"/>
<evidence type="ECO:0000259" key="1">
    <source>
        <dbReference type="PROSITE" id="PS51644"/>
    </source>
</evidence>
<dbReference type="InterPro" id="IPR041966">
    <property type="entry name" value="LOTUS-like"/>
</dbReference>
<dbReference type="OrthoDB" id="10052065at2759"/>
<protein>
    <recommendedName>
        <fullName evidence="1">HTH OST-type domain-containing protein</fullName>
    </recommendedName>
</protein>
<comment type="caution">
    <text evidence="3">The sequence shown here is derived from an EMBL/GenBank/DDBJ whole genome shotgun (WGS) entry which is preliminary data.</text>
</comment>
<accession>A0A815QQM0</accession>
<organism evidence="3 4">
    <name type="scientific">Rotaria magnacalcarata</name>
    <dbReference type="NCBI Taxonomy" id="392030"/>
    <lineage>
        <taxon>Eukaryota</taxon>
        <taxon>Metazoa</taxon>
        <taxon>Spiralia</taxon>
        <taxon>Gnathifera</taxon>
        <taxon>Rotifera</taxon>
        <taxon>Eurotatoria</taxon>
        <taxon>Bdelloidea</taxon>
        <taxon>Philodinida</taxon>
        <taxon>Philodinidae</taxon>
        <taxon>Rotaria</taxon>
    </lineage>
</organism>
<dbReference type="Proteomes" id="UP000663855">
    <property type="component" value="Unassembled WGS sequence"/>
</dbReference>
<reference evidence="3" key="1">
    <citation type="submission" date="2021-02" db="EMBL/GenBank/DDBJ databases">
        <authorList>
            <person name="Nowell W R."/>
        </authorList>
    </citation>
    <scope>NUCLEOTIDE SEQUENCE</scope>
</reference>
<evidence type="ECO:0000313" key="4">
    <source>
        <dbReference type="Proteomes" id="UP000663834"/>
    </source>
</evidence>
<evidence type="ECO:0000313" key="3">
    <source>
        <dbReference type="EMBL" id="CAF1466483.1"/>
    </source>
</evidence>
<sequence>MAISSSSSYDSVKQEIYHLYTSSLIPSIDAGLTLTELCREYESRYNHGPIPYQNLGYETLSQFLGSMKDIILMKYNEWPTRCYLNEDSGANEKADKIRVRTGTETYDEVKNNIHSILISSIPIKYGLSFTELCQQYSSKNDGRKLPFQQLGYATLTDLLKSMWDVVRIEKQRCYLRVEETMKIQHKKKK</sequence>
<dbReference type="EMBL" id="CAJNOW010005863">
    <property type="protein sequence ID" value="CAF1466483.1"/>
    <property type="molecule type" value="Genomic_DNA"/>
</dbReference>
<name>A0A815QQM0_9BILA</name>
<dbReference type="Proteomes" id="UP000663834">
    <property type="component" value="Unassembled WGS sequence"/>
</dbReference>
<dbReference type="Pfam" id="PF12872">
    <property type="entry name" value="OST-HTH"/>
    <property type="match status" value="2"/>
</dbReference>
<dbReference type="EMBL" id="CAJNOV010000067">
    <property type="protein sequence ID" value="CAF0973151.1"/>
    <property type="molecule type" value="Genomic_DNA"/>
</dbReference>
<evidence type="ECO:0000313" key="2">
    <source>
        <dbReference type="EMBL" id="CAF0973151.1"/>
    </source>
</evidence>
<dbReference type="Gene3D" id="3.30.420.610">
    <property type="entry name" value="LOTUS domain-like"/>
    <property type="match status" value="2"/>
</dbReference>
<feature type="domain" description="HTH OST-type" evidence="1">
    <location>
        <begin position="8"/>
        <end position="88"/>
    </location>
</feature>
<dbReference type="InterPro" id="IPR025605">
    <property type="entry name" value="OST-HTH/LOTUS_dom"/>
</dbReference>
<feature type="domain" description="HTH OST-type" evidence="1">
    <location>
        <begin position="105"/>
        <end position="187"/>
    </location>
</feature>
<proteinExistence type="predicted"/>
<dbReference type="PROSITE" id="PS51644">
    <property type="entry name" value="HTH_OST"/>
    <property type="match status" value="2"/>
</dbReference>